<comment type="caution">
    <text evidence="14">The sequence shown here is derived from an EMBL/GenBank/DDBJ whole genome shotgun (WGS) entry which is preliminary data.</text>
</comment>
<evidence type="ECO:0000256" key="10">
    <source>
        <dbReference type="PIRSR" id="PIRSR004803-1"/>
    </source>
</evidence>
<evidence type="ECO:0000256" key="7">
    <source>
        <dbReference type="ARBA" id="ARBA00022839"/>
    </source>
</evidence>
<feature type="binding site" evidence="11">
    <location>
        <begin position="240"/>
        <end position="242"/>
    </location>
    <ligand>
        <name>substrate</name>
    </ligand>
</feature>
<dbReference type="GO" id="GO:0006364">
    <property type="term" value="P:rRNA processing"/>
    <property type="evidence" value="ECO:0007669"/>
    <property type="project" value="UniProtKB-UniRule"/>
</dbReference>
<name>A0A7Z0E945_9MICC</name>
<dbReference type="InterPro" id="IPR011108">
    <property type="entry name" value="RMMBL"/>
</dbReference>
<evidence type="ECO:0000256" key="9">
    <source>
        <dbReference type="HAMAP-Rule" id="MF_01491"/>
    </source>
</evidence>
<evidence type="ECO:0000256" key="2">
    <source>
        <dbReference type="ARBA" id="ARBA00022722"/>
    </source>
</evidence>
<dbReference type="RefSeq" id="WP_179442003.1">
    <property type="nucleotide sequence ID" value="NZ_BAAALK010000002.1"/>
</dbReference>
<dbReference type="EC" id="3.1.-.-" evidence="9"/>
<feature type="binding site" evidence="12">
    <location>
        <position position="82"/>
    </location>
    <ligand>
        <name>Zn(2+)</name>
        <dbReference type="ChEBI" id="CHEBI:29105"/>
        <label>1</label>
        <note>catalytic</note>
    </ligand>
</feature>
<feature type="binding site" evidence="9 11">
    <location>
        <begin position="371"/>
        <end position="375"/>
    </location>
    <ligand>
        <name>substrate</name>
    </ligand>
</feature>
<dbReference type="InterPro" id="IPR001279">
    <property type="entry name" value="Metallo-B-lactamas"/>
</dbReference>
<dbReference type="GO" id="GO:0004534">
    <property type="term" value="F:5'-3' RNA exonuclease activity"/>
    <property type="evidence" value="ECO:0007669"/>
    <property type="project" value="UniProtKB-UniRule"/>
</dbReference>
<feature type="binding site" evidence="12">
    <location>
        <position position="149"/>
    </location>
    <ligand>
        <name>Zn(2+)</name>
        <dbReference type="ChEBI" id="CHEBI:29105"/>
        <label>1</label>
        <note>catalytic</note>
    </ligand>
</feature>
<evidence type="ECO:0000256" key="3">
    <source>
        <dbReference type="ARBA" id="ARBA00022723"/>
    </source>
</evidence>
<evidence type="ECO:0000256" key="11">
    <source>
        <dbReference type="PIRSR" id="PIRSR004803-2"/>
    </source>
</evidence>
<comment type="cofactor">
    <cofactor evidence="12">
        <name>Ca(2+)</name>
        <dbReference type="ChEBI" id="CHEBI:29108"/>
    </cofactor>
    <text evidence="12">Binds 1 Ca(2+) cation per subunit. Seen in 1 crystal structure, it is not clear if it is physiologically important.</text>
</comment>
<dbReference type="SMART" id="SM00849">
    <property type="entry name" value="Lactamase_B"/>
    <property type="match status" value="1"/>
</dbReference>
<reference evidence="14 15" key="1">
    <citation type="submission" date="2020-07" db="EMBL/GenBank/DDBJ databases">
        <title>Sequencing the genomes of 1000 actinobacteria strains.</title>
        <authorList>
            <person name="Klenk H.-P."/>
        </authorList>
    </citation>
    <scope>NUCLEOTIDE SEQUENCE [LARGE SCALE GENOMIC DNA]</scope>
    <source>
        <strain evidence="14 15">DSM 15664</strain>
    </source>
</reference>
<sequence>MAAQRLSTPPKLRRGTLRTVALGGLGEVGRNMTVFEIGGKLLIVDCGVLFPEEEQPGVDLILPDFSYIENRLDDVVGLVLTHGHEDHIGAVPYLLRKKPDIPLIGSTLTLAFIEAKLAEHRIKPYTLEVKEGEVEDFGPFQCEFVAVNHSIPDALAVFIRTEAGTVLHTGDFKMDQLPLDGRITDLRHFAKLGEEGVDLFLTDSTNADVPGFTTPEKEIGPTLDQLFGTSNRRIIVASFSSHVHRVQQVLNAAHAHNRKVAFVGRSMVRNMGIASKLGFLDVPEGILVDMKKVDNYPDSEVVLMSTGSQGEPMAALSRMANGDHPIQVGQGDTVILASSLIPGNENAVFRVINGLLKLGTDVIHKGTAKVHVSGHASAGELLYCYNIVKPKNVMPVHGETRHLIANGKLAEDTGVPSDRVIMADDGTVVDLHKGVAQVVGQVECGYVYVDGSSIGEITDSDLKDRRVLGEEGFISVIVVVNRQTGKIISGPDIHARGVAEEDQVFKDIKPKISRALTEAIQDNKEHTTHQLQQIVRRTMGSWVARKLRRKPMIVPVVVET</sequence>
<evidence type="ECO:0000256" key="5">
    <source>
        <dbReference type="ARBA" id="ARBA00022801"/>
    </source>
</evidence>
<keyword evidence="9" id="KW-0698">rRNA processing</keyword>
<keyword evidence="8 9" id="KW-0694">RNA-binding</keyword>
<evidence type="ECO:0000259" key="13">
    <source>
        <dbReference type="SMART" id="SM00849"/>
    </source>
</evidence>
<organism evidence="14 15">
    <name type="scientific">Nesterenkonia sandarakina</name>
    <dbReference type="NCBI Taxonomy" id="272918"/>
    <lineage>
        <taxon>Bacteria</taxon>
        <taxon>Bacillati</taxon>
        <taxon>Actinomycetota</taxon>
        <taxon>Actinomycetes</taxon>
        <taxon>Micrococcales</taxon>
        <taxon>Micrococcaceae</taxon>
        <taxon>Nesterenkonia</taxon>
    </lineage>
</organism>
<keyword evidence="15" id="KW-1185">Reference proteome</keyword>
<keyword evidence="2 9" id="KW-0540">Nuclease</keyword>
<dbReference type="Gene3D" id="3.40.50.10710">
    <property type="entry name" value="Metallo-hydrolase/oxidoreductase"/>
    <property type="match status" value="1"/>
</dbReference>
<dbReference type="Proteomes" id="UP000560069">
    <property type="component" value="Unassembled WGS sequence"/>
</dbReference>
<dbReference type="Gene3D" id="3.60.15.10">
    <property type="entry name" value="Ribonuclease Z/Hydroxyacylglutathione hydrolase-like"/>
    <property type="match status" value="1"/>
</dbReference>
<evidence type="ECO:0000256" key="6">
    <source>
        <dbReference type="ARBA" id="ARBA00022833"/>
    </source>
</evidence>
<evidence type="ECO:0000313" key="14">
    <source>
        <dbReference type="EMBL" id="NYJ17233.1"/>
    </source>
</evidence>
<feature type="domain" description="Metallo-beta-lactamase" evidence="13">
    <location>
        <begin position="29"/>
        <end position="223"/>
    </location>
</feature>
<feature type="binding site" evidence="12">
    <location>
        <position position="86"/>
    </location>
    <ligand>
        <name>Zn(2+)</name>
        <dbReference type="ChEBI" id="CHEBI:29105"/>
        <label>1</label>
        <note>catalytic</note>
    </ligand>
</feature>
<evidence type="ECO:0000256" key="1">
    <source>
        <dbReference type="ARBA" id="ARBA00022490"/>
    </source>
</evidence>
<dbReference type="GO" id="GO:0004521">
    <property type="term" value="F:RNA endonuclease activity"/>
    <property type="evidence" value="ECO:0007669"/>
    <property type="project" value="UniProtKB-UniRule"/>
</dbReference>
<keyword evidence="6 12" id="KW-0862">Zinc</keyword>
<comment type="function">
    <text evidence="9">An RNase that has 5'-3' exonuclease and possibly endonuclease activity. Involved in maturation of rRNA and in some organisms also mRNA maturation and/or decay.</text>
</comment>
<dbReference type="HAMAP" id="MF_01491">
    <property type="entry name" value="RNase_J_bact"/>
    <property type="match status" value="1"/>
</dbReference>
<dbReference type="Pfam" id="PF22505">
    <property type="entry name" value="RNase_J_b_CASP"/>
    <property type="match status" value="1"/>
</dbReference>
<dbReference type="InterPro" id="IPR041636">
    <property type="entry name" value="RNase_J_C"/>
</dbReference>
<comment type="cofactor">
    <cofactor evidence="12">
        <name>Zn(2+)</name>
        <dbReference type="ChEBI" id="CHEBI:29105"/>
    </cofactor>
    <text evidence="12">Binds 2 Zn(2+) ions per subunit. It is not clear if Zn(2+) or Mg(2+) is physiologically important.</text>
</comment>
<feature type="binding site" evidence="12">
    <location>
        <position position="57"/>
    </location>
    <ligand>
        <name>Ca(2+)</name>
        <dbReference type="ChEBI" id="CHEBI:29108"/>
    </ligand>
</feature>
<feature type="binding site" evidence="12">
    <location>
        <position position="59"/>
    </location>
    <ligand>
        <name>Ca(2+)</name>
        <dbReference type="ChEBI" id="CHEBI:29108"/>
    </ligand>
</feature>
<dbReference type="NCBIfam" id="TIGR00649">
    <property type="entry name" value="MG423"/>
    <property type="match status" value="1"/>
</dbReference>
<comment type="subcellular location">
    <subcellularLocation>
        <location evidence="9">Cytoplasm</location>
    </subcellularLocation>
</comment>
<evidence type="ECO:0000256" key="4">
    <source>
        <dbReference type="ARBA" id="ARBA00022759"/>
    </source>
</evidence>
<dbReference type="PIRSF" id="PIRSF004803">
    <property type="entry name" value="RnjA"/>
    <property type="match status" value="1"/>
</dbReference>
<feature type="binding site" evidence="12">
    <location>
        <position position="397"/>
    </location>
    <ligand>
        <name>Zn(2+)</name>
        <dbReference type="ChEBI" id="CHEBI:29105"/>
        <label>1</label>
        <note>catalytic</note>
    </ligand>
</feature>
<feature type="binding site" evidence="12">
    <location>
        <position position="84"/>
    </location>
    <ligand>
        <name>Zn(2+)</name>
        <dbReference type="ChEBI" id="CHEBI:29105"/>
        <label>1</label>
        <note>catalytic</note>
    </ligand>
</feature>
<evidence type="ECO:0000256" key="8">
    <source>
        <dbReference type="ARBA" id="ARBA00022884"/>
    </source>
</evidence>
<keyword evidence="3 12" id="KW-0479">Metal-binding</keyword>
<dbReference type="InterPro" id="IPR042173">
    <property type="entry name" value="RNase_J_2"/>
</dbReference>
<protein>
    <recommendedName>
        <fullName evidence="9">Ribonuclease J</fullName>
        <shortName evidence="9">RNase J</shortName>
        <ecNumber evidence="9">3.1.-.-</ecNumber>
    </recommendedName>
</protein>
<feature type="active site" description="Proton acceptor" evidence="10">
    <location>
        <position position="375"/>
    </location>
</feature>
<dbReference type="InterPro" id="IPR036866">
    <property type="entry name" value="RibonucZ/Hydroxyglut_hydro"/>
</dbReference>
<comment type="similarity">
    <text evidence="9">Belongs to the metallo-beta-lactamase superfamily. RNA-metabolizing metallo-beta-lactamase-like family. Bacterial RNase J subfamily.</text>
</comment>
<dbReference type="GO" id="GO:0008270">
    <property type="term" value="F:zinc ion binding"/>
    <property type="evidence" value="ECO:0007669"/>
    <property type="project" value="InterPro"/>
</dbReference>
<keyword evidence="4 9" id="KW-0255">Endonuclease</keyword>
<dbReference type="AlphaFoldDB" id="A0A7Z0E945"/>
<dbReference type="Pfam" id="PF00753">
    <property type="entry name" value="Lactamase_B"/>
    <property type="match status" value="1"/>
</dbReference>
<evidence type="ECO:0000256" key="12">
    <source>
        <dbReference type="PIRSR" id="PIRSR004803-3"/>
    </source>
</evidence>
<comment type="subunit">
    <text evidence="9">Homodimer, may be a subunit of the RNA degradosome.</text>
</comment>
<proteinExistence type="inferred from homology"/>
<dbReference type="InterPro" id="IPR055132">
    <property type="entry name" value="RNase_J_b_CASP"/>
</dbReference>
<dbReference type="GO" id="GO:0003723">
    <property type="term" value="F:RNA binding"/>
    <property type="evidence" value="ECO:0007669"/>
    <property type="project" value="UniProtKB-UniRule"/>
</dbReference>
<evidence type="ECO:0000313" key="15">
    <source>
        <dbReference type="Proteomes" id="UP000560069"/>
    </source>
</evidence>
<dbReference type="EMBL" id="JACCFQ010000001">
    <property type="protein sequence ID" value="NYJ17233.1"/>
    <property type="molecule type" value="Genomic_DNA"/>
</dbReference>
<keyword evidence="12" id="KW-0106">Calcium</keyword>
<dbReference type="Pfam" id="PF17770">
    <property type="entry name" value="RNase_J_C"/>
    <property type="match status" value="1"/>
</dbReference>
<accession>A0A7Z0E945</accession>
<dbReference type="GO" id="GO:0005737">
    <property type="term" value="C:cytoplasm"/>
    <property type="evidence" value="ECO:0007669"/>
    <property type="project" value="UniProtKB-SubCell"/>
</dbReference>
<feature type="active site" description="Proton donor" evidence="10">
    <location>
        <position position="203"/>
    </location>
</feature>
<dbReference type="InterPro" id="IPR004613">
    <property type="entry name" value="RNase_J"/>
</dbReference>
<feature type="binding site" evidence="12">
    <location>
        <position position="450"/>
    </location>
    <ligand>
        <name>Ca(2+)</name>
        <dbReference type="ChEBI" id="CHEBI:29108"/>
    </ligand>
</feature>
<dbReference type="Pfam" id="PF07521">
    <property type="entry name" value="RMMBL"/>
    <property type="match status" value="1"/>
</dbReference>
<dbReference type="PANTHER" id="PTHR43694">
    <property type="entry name" value="RIBONUCLEASE J"/>
    <property type="match status" value="1"/>
</dbReference>
<dbReference type="InterPro" id="IPR030854">
    <property type="entry name" value="RNase_J_bac"/>
</dbReference>
<dbReference type="Gene3D" id="3.10.20.580">
    <property type="match status" value="1"/>
</dbReference>
<gene>
    <name evidence="9" type="primary">rnj</name>
    <name evidence="14" type="ORF">HNR11_001767</name>
</gene>
<keyword evidence="5 9" id="KW-0378">Hydrolase</keyword>
<keyword evidence="1 9" id="KW-0963">Cytoplasm</keyword>
<feature type="binding site" evidence="12">
    <location>
        <position position="171"/>
    </location>
    <ligand>
        <name>Zn(2+)</name>
        <dbReference type="ChEBI" id="CHEBI:29105"/>
        <label>1</label>
        <note>catalytic</note>
    </ligand>
</feature>
<dbReference type="CDD" id="cd07714">
    <property type="entry name" value="RNaseJ_MBL-fold"/>
    <property type="match status" value="1"/>
</dbReference>
<keyword evidence="7 9" id="KW-0269">Exonuclease</keyword>
<dbReference type="SUPFAM" id="SSF56281">
    <property type="entry name" value="Metallo-hydrolase/oxidoreductase"/>
    <property type="match status" value="1"/>
</dbReference>
<dbReference type="PANTHER" id="PTHR43694:SF1">
    <property type="entry name" value="RIBONUCLEASE J"/>
    <property type="match status" value="1"/>
</dbReference>
<feature type="binding site" evidence="12">
    <location>
        <position position="87"/>
    </location>
    <ligand>
        <name>Zn(2+)</name>
        <dbReference type="ChEBI" id="CHEBI:29105"/>
        <label>1</label>
        <note>catalytic</note>
    </ligand>
</feature>